<feature type="region of interest" description="Disordered" evidence="1">
    <location>
        <begin position="223"/>
        <end position="249"/>
    </location>
</feature>
<evidence type="ECO:0000313" key="7">
    <source>
        <dbReference type="Proteomes" id="UP000829756"/>
    </source>
</evidence>
<dbReference type="Gene3D" id="3.30.70.1070">
    <property type="entry name" value="Sporulation related repeat"/>
    <property type="match status" value="1"/>
</dbReference>
<protein>
    <submittedName>
        <fullName evidence="4">Cell division protein FtsN</fullName>
    </submittedName>
    <submittedName>
        <fullName evidence="5">SPOR domain-containing protein</fullName>
    </submittedName>
</protein>
<feature type="compositionally biased region" description="Low complexity" evidence="1">
    <location>
        <begin position="94"/>
        <end position="108"/>
    </location>
</feature>
<dbReference type="GO" id="GO:0030428">
    <property type="term" value="C:cell septum"/>
    <property type="evidence" value="ECO:0007669"/>
    <property type="project" value="TreeGrafter"/>
</dbReference>
<dbReference type="KEGG" id="usu:LVJ78_09705"/>
<dbReference type="PANTHER" id="PTHR38687">
    <property type="entry name" value="CELL DIVISION PROTEIN DEDD-RELATED"/>
    <property type="match status" value="1"/>
</dbReference>
<keyword evidence="2" id="KW-1133">Transmembrane helix</keyword>
<reference evidence="5" key="2">
    <citation type="submission" date="2021-12" db="EMBL/GenBank/DDBJ databases">
        <authorList>
            <person name="Veyrier F.J."/>
        </authorList>
    </citation>
    <scope>NUCLEOTIDE SEQUENCE</scope>
    <source>
        <strain evidence="5">1258/02</strain>
    </source>
</reference>
<dbReference type="PANTHER" id="PTHR38687:SF1">
    <property type="entry name" value="CELL DIVISION PROTEIN DEDD"/>
    <property type="match status" value="1"/>
</dbReference>
<reference evidence="4 6" key="1">
    <citation type="submission" date="2019-03" db="EMBL/GenBank/DDBJ databases">
        <title>Genomic Encyclopedia of Type Strains, Phase IV (KMG-IV): sequencing the most valuable type-strain genomes for metagenomic binning, comparative biology and taxonomic classification.</title>
        <authorList>
            <person name="Goeker M."/>
        </authorList>
    </citation>
    <scope>NUCLEOTIDE SEQUENCE [LARGE SCALE GENOMIC DNA]</scope>
    <source>
        <strain evidence="4 6">DSM 17474</strain>
    </source>
</reference>
<evidence type="ECO:0000313" key="4">
    <source>
        <dbReference type="EMBL" id="TCP06066.1"/>
    </source>
</evidence>
<dbReference type="AlphaFoldDB" id="A0AAE9KHJ6"/>
<feature type="domain" description="SPOR" evidence="3">
    <location>
        <begin position="171"/>
        <end position="249"/>
    </location>
</feature>
<dbReference type="PROSITE" id="PS51724">
    <property type="entry name" value="SPOR"/>
    <property type="match status" value="1"/>
</dbReference>
<dbReference type="SUPFAM" id="SSF110997">
    <property type="entry name" value="Sporulation related repeat"/>
    <property type="match status" value="1"/>
</dbReference>
<feature type="compositionally biased region" description="Polar residues" evidence="1">
    <location>
        <begin position="235"/>
        <end position="249"/>
    </location>
</feature>
<evidence type="ECO:0000256" key="1">
    <source>
        <dbReference type="SAM" id="MobiDB-lite"/>
    </source>
</evidence>
<dbReference type="InterPro" id="IPR052521">
    <property type="entry name" value="Cell_div_SPOR-domain"/>
</dbReference>
<evidence type="ECO:0000256" key="2">
    <source>
        <dbReference type="SAM" id="Phobius"/>
    </source>
</evidence>
<keyword evidence="2" id="KW-0812">Transmembrane</keyword>
<gene>
    <name evidence="4" type="ORF">EV680_11457</name>
    <name evidence="5" type="ORF">LVJ78_09705</name>
</gene>
<reference evidence="5" key="3">
    <citation type="journal article" date="2022" name="Res Sq">
        <title>Evolution of multicellular longitudinally dividing oral cavity symbionts (Neisseriaceae).</title>
        <authorList>
            <person name="Nyongesa S."/>
            <person name="Weber P."/>
            <person name="Bernet E."/>
            <person name="Pullido F."/>
            <person name="Nieckarz M."/>
            <person name="Delaby M."/>
            <person name="Nieves C."/>
            <person name="Viehboeck T."/>
            <person name="Krause N."/>
            <person name="Rivera-Millot A."/>
            <person name="Nakamura A."/>
            <person name="Vischer N."/>
            <person name="VanNieuwenhze M."/>
            <person name="Brun Y."/>
            <person name="Cava F."/>
            <person name="Bulgheresi S."/>
            <person name="Veyrier F."/>
        </authorList>
    </citation>
    <scope>NUCLEOTIDE SEQUENCE</scope>
    <source>
        <strain evidence="5">1258/02</strain>
    </source>
</reference>
<name>A0AAE9KHJ6_9NEIS</name>
<keyword evidence="2" id="KW-0472">Membrane</keyword>
<organism evidence="5 7">
    <name type="scientific">Uruburuella suis</name>
    <dbReference type="NCBI Taxonomy" id="252130"/>
    <lineage>
        <taxon>Bacteria</taxon>
        <taxon>Pseudomonadati</taxon>
        <taxon>Pseudomonadota</taxon>
        <taxon>Betaproteobacteria</taxon>
        <taxon>Neisseriales</taxon>
        <taxon>Neisseriaceae</taxon>
        <taxon>Uruburuella</taxon>
    </lineage>
</organism>
<dbReference type="GO" id="GO:0042834">
    <property type="term" value="F:peptidoglycan binding"/>
    <property type="evidence" value="ECO:0007669"/>
    <property type="project" value="InterPro"/>
</dbReference>
<feature type="transmembrane region" description="Helical" evidence="2">
    <location>
        <begin position="12"/>
        <end position="32"/>
    </location>
</feature>
<dbReference type="GO" id="GO:0032506">
    <property type="term" value="P:cytokinetic process"/>
    <property type="evidence" value="ECO:0007669"/>
    <property type="project" value="TreeGrafter"/>
</dbReference>
<feature type="region of interest" description="Disordered" evidence="1">
    <location>
        <begin position="93"/>
        <end position="178"/>
    </location>
</feature>
<dbReference type="EMBL" id="SLXE01000014">
    <property type="protein sequence ID" value="TCP06066.1"/>
    <property type="molecule type" value="Genomic_DNA"/>
</dbReference>
<evidence type="ECO:0000259" key="3">
    <source>
        <dbReference type="PROSITE" id="PS51724"/>
    </source>
</evidence>
<evidence type="ECO:0000313" key="5">
    <source>
        <dbReference type="EMBL" id="UOO78962.1"/>
    </source>
</evidence>
<sequence>MNINKQHGKGLSGFMLGLLLATLVIAAILFFLNRSSKDSFKQQEPVVITPPVPEILTPKESASMPDLSASSASDLAASGVDVLEGFILEQTASEPQTAPVTPAVPVAPKAEKPAAKPTQQPKAEAKPKPKTKPAPAAKPSPEQILDSGSIEKAHKEAQKEAAQKAERKPAPAAGGNLILQMGSFGDQQSADAQRAKLAMMGVSSSVVQATVNGKTVYRVQSGRLSRAEAERTRQTLKQNGVDSLTRNAN</sequence>
<keyword evidence="4" id="KW-0131">Cell cycle</keyword>
<accession>A0AAE9KHJ6</accession>
<dbReference type="InterPro" id="IPR007730">
    <property type="entry name" value="SPOR-like_dom"/>
</dbReference>
<dbReference type="EMBL" id="CP091507">
    <property type="protein sequence ID" value="UOO78962.1"/>
    <property type="molecule type" value="Genomic_DNA"/>
</dbReference>
<evidence type="ECO:0000313" key="6">
    <source>
        <dbReference type="Proteomes" id="UP000294721"/>
    </source>
</evidence>
<keyword evidence="6" id="KW-1185">Reference proteome</keyword>
<dbReference type="Proteomes" id="UP000294721">
    <property type="component" value="Unassembled WGS sequence"/>
</dbReference>
<dbReference type="Pfam" id="PF05036">
    <property type="entry name" value="SPOR"/>
    <property type="match status" value="1"/>
</dbReference>
<dbReference type="GO" id="GO:0032153">
    <property type="term" value="C:cell division site"/>
    <property type="evidence" value="ECO:0007669"/>
    <property type="project" value="TreeGrafter"/>
</dbReference>
<dbReference type="RefSeq" id="WP_132953933.1">
    <property type="nucleotide sequence ID" value="NZ_CP091507.1"/>
</dbReference>
<dbReference type="InterPro" id="IPR036680">
    <property type="entry name" value="SPOR-like_sf"/>
</dbReference>
<keyword evidence="4" id="KW-0132">Cell division</keyword>
<feature type="compositionally biased region" description="Basic and acidic residues" evidence="1">
    <location>
        <begin position="149"/>
        <end position="169"/>
    </location>
</feature>
<proteinExistence type="predicted"/>
<dbReference type="Proteomes" id="UP000829756">
    <property type="component" value="Chromosome"/>
</dbReference>